<dbReference type="InterPro" id="IPR042047">
    <property type="entry name" value="SleB_dom1"/>
</dbReference>
<evidence type="ECO:0000313" key="4">
    <source>
        <dbReference type="Proteomes" id="UP000198824"/>
    </source>
</evidence>
<accession>A0A1I6MAF6</accession>
<dbReference type="GO" id="GO:0016787">
    <property type="term" value="F:hydrolase activity"/>
    <property type="evidence" value="ECO:0007669"/>
    <property type="project" value="UniProtKB-KW"/>
</dbReference>
<feature type="domain" description="Cell wall hydrolase SleB" evidence="2">
    <location>
        <begin position="112"/>
        <end position="213"/>
    </location>
</feature>
<evidence type="ECO:0000256" key="1">
    <source>
        <dbReference type="SAM" id="SignalP"/>
    </source>
</evidence>
<feature type="chain" id="PRO_5011505191" evidence="1">
    <location>
        <begin position="35"/>
        <end position="214"/>
    </location>
</feature>
<sequence length="214" mass="22175">MRTARRQNAKPLASLAALAAFVAIPATLSFMAEAADAQSLAAGLLPAAALPTADAAATRATLRLADDALPALLAGDSVVTGVDLGDAEQRASASDADLVCMAKVIVHEARNQPRAGQLAVAQLIMARVRTGRFADSVCGVVNQPGQFFNTAAYEPAREGAAWATAVAVSREALEGAADPVAPGALFYHAAYQAPTSFFRGRQRVATLGDHIFYR</sequence>
<dbReference type="AlphaFoldDB" id="A0A1I6MAF6"/>
<dbReference type="Gene3D" id="1.10.10.2520">
    <property type="entry name" value="Cell wall hydrolase SleB, domain 1"/>
    <property type="match status" value="1"/>
</dbReference>
<dbReference type="Pfam" id="PF07486">
    <property type="entry name" value="Hydrolase_2"/>
    <property type="match status" value="1"/>
</dbReference>
<dbReference type="EMBL" id="FOZG01000003">
    <property type="protein sequence ID" value="SFS12695.1"/>
    <property type="molecule type" value="Genomic_DNA"/>
</dbReference>
<dbReference type="OrthoDB" id="9785345at2"/>
<gene>
    <name evidence="3" type="ORF">SAMN05192580_3793</name>
</gene>
<organism evidence="3 4">
    <name type="scientific">Sphingomonas jatrophae</name>
    <dbReference type="NCBI Taxonomy" id="1166337"/>
    <lineage>
        <taxon>Bacteria</taxon>
        <taxon>Pseudomonadati</taxon>
        <taxon>Pseudomonadota</taxon>
        <taxon>Alphaproteobacteria</taxon>
        <taxon>Sphingomonadales</taxon>
        <taxon>Sphingomonadaceae</taxon>
        <taxon>Sphingomonas</taxon>
    </lineage>
</organism>
<evidence type="ECO:0000313" key="3">
    <source>
        <dbReference type="EMBL" id="SFS12695.1"/>
    </source>
</evidence>
<keyword evidence="3" id="KW-0378">Hydrolase</keyword>
<feature type="signal peptide" evidence="1">
    <location>
        <begin position="1"/>
        <end position="34"/>
    </location>
</feature>
<evidence type="ECO:0000259" key="2">
    <source>
        <dbReference type="Pfam" id="PF07486"/>
    </source>
</evidence>
<name>A0A1I6MAF6_9SPHN</name>
<dbReference type="STRING" id="1166337.SAMN05192580_3793"/>
<dbReference type="RefSeq" id="WP_093317163.1">
    <property type="nucleotide sequence ID" value="NZ_FOZG01000003.1"/>
</dbReference>
<protein>
    <submittedName>
        <fullName evidence="3">Cell Wall Hydrolase</fullName>
    </submittedName>
</protein>
<reference evidence="3 4" key="1">
    <citation type="submission" date="2016-10" db="EMBL/GenBank/DDBJ databases">
        <authorList>
            <person name="de Groot N.N."/>
        </authorList>
    </citation>
    <scope>NUCLEOTIDE SEQUENCE [LARGE SCALE GENOMIC DNA]</scope>
    <source>
        <strain evidence="3 4">S5-249</strain>
    </source>
</reference>
<keyword evidence="1" id="KW-0732">Signal</keyword>
<proteinExistence type="predicted"/>
<dbReference type="Proteomes" id="UP000198824">
    <property type="component" value="Unassembled WGS sequence"/>
</dbReference>
<keyword evidence="4" id="KW-1185">Reference proteome</keyword>
<dbReference type="InterPro" id="IPR011105">
    <property type="entry name" value="Cell_wall_hydrolase_SleB"/>
</dbReference>